<dbReference type="SUPFAM" id="SSF53850">
    <property type="entry name" value="Periplasmic binding protein-like II"/>
    <property type="match status" value="1"/>
</dbReference>
<evidence type="ECO:0000259" key="5">
    <source>
        <dbReference type="PROSITE" id="PS51077"/>
    </source>
</evidence>
<dbReference type="EMBL" id="CP141261">
    <property type="protein sequence ID" value="WRL62875.1"/>
    <property type="molecule type" value="Genomic_DNA"/>
</dbReference>
<dbReference type="Gene3D" id="3.30.450.40">
    <property type="match status" value="1"/>
</dbReference>
<dbReference type="PANTHER" id="PTHR30136">
    <property type="entry name" value="HELIX-TURN-HELIX TRANSCRIPTIONAL REGULATOR, ICLR FAMILY"/>
    <property type="match status" value="1"/>
</dbReference>
<dbReference type="PROSITE" id="PS51077">
    <property type="entry name" value="HTH_ICLR"/>
    <property type="match status" value="1"/>
</dbReference>
<dbReference type="RefSeq" id="WP_324274224.1">
    <property type="nucleotide sequence ID" value="NZ_CP141261.1"/>
</dbReference>
<dbReference type="InterPro" id="IPR050707">
    <property type="entry name" value="HTH_MetabolicPath_Reg"/>
</dbReference>
<dbReference type="InterPro" id="IPR014757">
    <property type="entry name" value="Tscrpt_reg_IclR_C"/>
</dbReference>
<dbReference type="PANTHER" id="PTHR30136:SF24">
    <property type="entry name" value="HTH-TYPE TRANSCRIPTIONAL REPRESSOR ALLR"/>
    <property type="match status" value="1"/>
</dbReference>
<reference evidence="7 8" key="1">
    <citation type="submission" date="2023-12" db="EMBL/GenBank/DDBJ databases">
        <title>Blastococcus brunescens sp. nov., an actonobacterium isolated from sandstone collected in sahara desert.</title>
        <authorList>
            <person name="Gtari M."/>
            <person name="Ghodhbane F."/>
        </authorList>
    </citation>
    <scope>NUCLEOTIDE SEQUENCE [LARGE SCALE GENOMIC DNA]</scope>
    <source>
        <strain evidence="7 8">BMG 8361</strain>
    </source>
</reference>
<dbReference type="InterPro" id="IPR029016">
    <property type="entry name" value="GAF-like_dom_sf"/>
</dbReference>
<feature type="domain" description="HTH iclR-type" evidence="5">
    <location>
        <begin position="10"/>
        <end position="77"/>
    </location>
</feature>
<dbReference type="SUPFAM" id="SSF46785">
    <property type="entry name" value="Winged helix' DNA-binding domain"/>
    <property type="match status" value="1"/>
</dbReference>
<dbReference type="Gene3D" id="1.10.10.10">
    <property type="entry name" value="Winged helix-like DNA-binding domain superfamily/Winged helix DNA-binding domain"/>
    <property type="match status" value="1"/>
</dbReference>
<keyword evidence="2" id="KW-0238">DNA-binding</keyword>
<evidence type="ECO:0000256" key="2">
    <source>
        <dbReference type="ARBA" id="ARBA00023125"/>
    </source>
</evidence>
<evidence type="ECO:0000313" key="8">
    <source>
        <dbReference type="Proteomes" id="UP001324287"/>
    </source>
</evidence>
<evidence type="ECO:0000256" key="4">
    <source>
        <dbReference type="SAM" id="MobiDB-lite"/>
    </source>
</evidence>
<evidence type="ECO:0000259" key="6">
    <source>
        <dbReference type="PROSITE" id="PS51078"/>
    </source>
</evidence>
<dbReference type="SUPFAM" id="SSF55781">
    <property type="entry name" value="GAF domain-like"/>
    <property type="match status" value="1"/>
</dbReference>
<dbReference type="InterPro" id="IPR005471">
    <property type="entry name" value="Tscrpt_reg_IclR_N"/>
</dbReference>
<dbReference type="InterPro" id="IPR006059">
    <property type="entry name" value="SBP"/>
</dbReference>
<evidence type="ECO:0000256" key="3">
    <source>
        <dbReference type="ARBA" id="ARBA00023163"/>
    </source>
</evidence>
<dbReference type="SMART" id="SM00346">
    <property type="entry name" value="HTH_ICLR"/>
    <property type="match status" value="1"/>
</dbReference>
<dbReference type="Gene3D" id="3.40.190.10">
    <property type="entry name" value="Periplasmic binding protein-like II"/>
    <property type="match status" value="2"/>
</dbReference>
<dbReference type="Pfam" id="PF01547">
    <property type="entry name" value="SBP_bac_1"/>
    <property type="match status" value="1"/>
</dbReference>
<evidence type="ECO:0000313" key="7">
    <source>
        <dbReference type="EMBL" id="WRL62875.1"/>
    </source>
</evidence>
<sequence length="681" mass="73808">MTRPAPQDATSSLLRGLSLLELFSAERTELSIRELARRSGVPKSTTHRLVLDLLEWGALERGRTGVRLGVRLFELGHLVPEHSRLRELAIPFAHSLNGITHLTSNLAVRDGNEIIYIEKISARDLKVPHSRTGGRLPMHCTALGKAILAYSSEEYVDAVLAGPLARRSRRTLTDPAQIRRELVGIRQEKVAYDLEESQESLFCVAAPIFARGTASWGALGHRGDRTEPGAQLRRRRPGVGPGHLARARGAARPLRRASQDLPRSAGHGLATGWHVGWMIRLPRPSDPVRGHGRTTAIPPSKGATVRRSHRTASGALAAAALILVSGCSGGGDETASGDQPTSASGDLEALVADAQAEGQLTLYGDANETSLQAWTQGFTDEYDIPVSVLRLPGSQLFQRFAQEQSAGQAQADVFCLADYASLSQAVEQQWFAEYTPEDGDLLPEDLGQPGYFYPLQNSYYQTVTYNTSLLSEEEIALVQEDPIAAAGDPRFAGRIAVNMPQSSQQIAAFYYQLAEGRLADEYGWEALEAIAANDPDFLSSAELVNGVVQGEYALGVGITDSLAGPIALQGAPIEFAYPDTTVGGAFGCGVVENAPNSAAARLFMEWGTSPEAGARYSEITQTNPLNTEVEDNREITELDWYEAPDDSTTWFEFVTDEEFLGTIGPDGDFYDRWSETFGYSG</sequence>
<feature type="region of interest" description="Disordered" evidence="4">
    <location>
        <begin position="284"/>
        <end position="306"/>
    </location>
</feature>
<keyword evidence="1" id="KW-0805">Transcription regulation</keyword>
<gene>
    <name evidence="7" type="ORF">U6N30_23790</name>
</gene>
<dbReference type="Proteomes" id="UP001324287">
    <property type="component" value="Chromosome"/>
</dbReference>
<accession>A0ABZ1B1H3</accession>
<proteinExistence type="predicted"/>
<dbReference type="PROSITE" id="PS51078">
    <property type="entry name" value="ICLR_ED"/>
    <property type="match status" value="1"/>
</dbReference>
<organism evidence="7 8">
    <name type="scientific">Blastococcus brunescens</name>
    <dbReference type="NCBI Taxonomy" id="1564165"/>
    <lineage>
        <taxon>Bacteria</taxon>
        <taxon>Bacillati</taxon>
        <taxon>Actinomycetota</taxon>
        <taxon>Actinomycetes</taxon>
        <taxon>Geodermatophilales</taxon>
        <taxon>Geodermatophilaceae</taxon>
        <taxon>Blastococcus</taxon>
    </lineage>
</organism>
<feature type="region of interest" description="Disordered" evidence="4">
    <location>
        <begin position="219"/>
        <end position="266"/>
    </location>
</feature>
<name>A0ABZ1B1H3_9ACTN</name>
<keyword evidence="8" id="KW-1185">Reference proteome</keyword>
<dbReference type="Pfam" id="PF01614">
    <property type="entry name" value="IclR_C"/>
    <property type="match status" value="1"/>
</dbReference>
<dbReference type="InterPro" id="IPR036390">
    <property type="entry name" value="WH_DNA-bd_sf"/>
</dbReference>
<feature type="domain" description="IclR-ED" evidence="6">
    <location>
        <begin position="71"/>
        <end position="267"/>
    </location>
</feature>
<keyword evidence="3" id="KW-0804">Transcription</keyword>
<feature type="compositionally biased region" description="Low complexity" evidence="4">
    <location>
        <begin position="242"/>
        <end position="252"/>
    </location>
</feature>
<protein>
    <submittedName>
        <fullName evidence="7">Extracellular solute-binding protein</fullName>
    </submittedName>
</protein>
<evidence type="ECO:0000256" key="1">
    <source>
        <dbReference type="ARBA" id="ARBA00023015"/>
    </source>
</evidence>
<dbReference type="Pfam" id="PF09339">
    <property type="entry name" value="HTH_IclR"/>
    <property type="match status" value="1"/>
</dbReference>
<dbReference type="InterPro" id="IPR036388">
    <property type="entry name" value="WH-like_DNA-bd_sf"/>
</dbReference>